<comment type="caution">
    <text evidence="5">The sequence shown here is derived from an EMBL/GenBank/DDBJ whole genome shotgun (WGS) entry which is preliminary data.</text>
</comment>
<evidence type="ECO:0000256" key="3">
    <source>
        <dbReference type="ARBA" id="ARBA00023274"/>
    </source>
</evidence>
<dbReference type="Proteomes" id="UP000177486">
    <property type="component" value="Unassembled WGS sequence"/>
</dbReference>
<dbReference type="GO" id="GO:0003729">
    <property type="term" value="F:mRNA binding"/>
    <property type="evidence" value="ECO:0007669"/>
    <property type="project" value="TreeGrafter"/>
</dbReference>
<dbReference type="PIRSF" id="PIRSF002181">
    <property type="entry name" value="Ribosomal_L13"/>
    <property type="match status" value="1"/>
</dbReference>
<dbReference type="InterPro" id="IPR005823">
    <property type="entry name" value="Ribosomal_uL13_bac-type"/>
</dbReference>
<gene>
    <name evidence="5" type="ORF">A2931_00690</name>
</gene>
<dbReference type="AlphaFoldDB" id="A0A1G2EVP0"/>
<evidence type="ECO:0000313" key="5">
    <source>
        <dbReference type="EMBL" id="OGZ29797.1"/>
    </source>
</evidence>
<dbReference type="EMBL" id="MHMQ01000032">
    <property type="protein sequence ID" value="OGZ29797.1"/>
    <property type="molecule type" value="Genomic_DNA"/>
</dbReference>
<dbReference type="Gene3D" id="3.90.1180.10">
    <property type="entry name" value="Ribosomal protein L13"/>
    <property type="match status" value="1"/>
</dbReference>
<dbReference type="GO" id="GO:0017148">
    <property type="term" value="P:negative regulation of translation"/>
    <property type="evidence" value="ECO:0007669"/>
    <property type="project" value="TreeGrafter"/>
</dbReference>
<comment type="similarity">
    <text evidence="1">Belongs to the universal ribosomal protein uL13 family.</text>
</comment>
<dbReference type="GO" id="GO:0006412">
    <property type="term" value="P:translation"/>
    <property type="evidence" value="ECO:0007669"/>
    <property type="project" value="InterPro"/>
</dbReference>
<dbReference type="Pfam" id="PF00572">
    <property type="entry name" value="Ribosomal_L13"/>
    <property type="match status" value="1"/>
</dbReference>
<evidence type="ECO:0000313" key="6">
    <source>
        <dbReference type="Proteomes" id="UP000177486"/>
    </source>
</evidence>
<dbReference type="SUPFAM" id="SSF52161">
    <property type="entry name" value="Ribosomal protein L13"/>
    <property type="match status" value="1"/>
</dbReference>
<dbReference type="NCBIfam" id="TIGR01066">
    <property type="entry name" value="rplM_bact"/>
    <property type="match status" value="1"/>
</dbReference>
<dbReference type="GO" id="GO:0003735">
    <property type="term" value="F:structural constituent of ribosome"/>
    <property type="evidence" value="ECO:0007669"/>
    <property type="project" value="InterPro"/>
</dbReference>
<dbReference type="GO" id="GO:1990904">
    <property type="term" value="C:ribonucleoprotein complex"/>
    <property type="evidence" value="ECO:0007669"/>
    <property type="project" value="UniProtKB-KW"/>
</dbReference>
<protein>
    <recommendedName>
        <fullName evidence="4">50S ribosomal protein L13</fullName>
    </recommendedName>
</protein>
<evidence type="ECO:0000256" key="4">
    <source>
        <dbReference type="ARBA" id="ARBA00035499"/>
    </source>
</evidence>
<name>A0A1G2EVP0_9BACT</name>
<dbReference type="InterPro" id="IPR036899">
    <property type="entry name" value="Ribosomal_uL13_sf"/>
</dbReference>
<reference evidence="5 6" key="1">
    <citation type="journal article" date="2016" name="Nat. Commun.">
        <title>Thousands of microbial genomes shed light on interconnected biogeochemical processes in an aquifer system.</title>
        <authorList>
            <person name="Anantharaman K."/>
            <person name="Brown C.T."/>
            <person name="Hug L.A."/>
            <person name="Sharon I."/>
            <person name="Castelle C.J."/>
            <person name="Probst A.J."/>
            <person name="Thomas B.C."/>
            <person name="Singh A."/>
            <person name="Wilkins M.J."/>
            <person name="Karaoz U."/>
            <person name="Brodie E.L."/>
            <person name="Williams K.H."/>
            <person name="Hubbard S.S."/>
            <person name="Banfield J.F."/>
        </authorList>
    </citation>
    <scope>NUCLEOTIDE SEQUENCE [LARGE SCALE GENOMIC DNA]</scope>
</reference>
<dbReference type="PANTHER" id="PTHR11545">
    <property type="entry name" value="RIBOSOMAL PROTEIN L13"/>
    <property type="match status" value="1"/>
</dbReference>
<dbReference type="PANTHER" id="PTHR11545:SF2">
    <property type="entry name" value="LARGE RIBOSOMAL SUBUNIT PROTEIN UL13M"/>
    <property type="match status" value="1"/>
</dbReference>
<evidence type="ECO:0000256" key="1">
    <source>
        <dbReference type="ARBA" id="ARBA00006227"/>
    </source>
</evidence>
<keyword evidence="3" id="KW-0687">Ribonucleoprotein</keyword>
<proteinExistence type="inferred from homology"/>
<keyword evidence="2 5" id="KW-0689">Ribosomal protein</keyword>
<dbReference type="InterPro" id="IPR005822">
    <property type="entry name" value="Ribosomal_uL13"/>
</dbReference>
<dbReference type="GO" id="GO:0005840">
    <property type="term" value="C:ribosome"/>
    <property type="evidence" value="ECO:0007669"/>
    <property type="project" value="UniProtKB-KW"/>
</dbReference>
<sequence length="120" mass="13619">MQAAKTKEKIVIDLKGMSLGRAASRAAVILRGKNRPDFAPNRSSGTIIEIKNLDQLKIEEKKAEQKFYKHYSGYPSGLKETKLAELYKKNPKEVFVRAVKGMLAKNRLRKELIKNIVFSV</sequence>
<evidence type="ECO:0000256" key="2">
    <source>
        <dbReference type="ARBA" id="ARBA00022980"/>
    </source>
</evidence>
<organism evidence="5 6">
    <name type="scientific">Candidatus Niyogibacteria bacterium RIFCSPLOWO2_01_FULL_45_48</name>
    <dbReference type="NCBI Taxonomy" id="1801724"/>
    <lineage>
        <taxon>Bacteria</taxon>
        <taxon>Candidatus Niyogiibacteriota</taxon>
    </lineage>
</organism>
<dbReference type="CDD" id="cd00392">
    <property type="entry name" value="Ribosomal_L13"/>
    <property type="match status" value="1"/>
</dbReference>
<accession>A0A1G2EVP0</accession>